<sequence length="495" mass="54322">MARFLLLALSLVLIGSSHQSLDDNEVDETNPFLDIAGSLLAGGDKSGDLGSLVSNFLDSEGGKQMGQMLMSGGAAGGAGQILQGIGALMGQNAGGGGIDLSMIGNVIGMLNQGGESGKKSGGFDISMIGNLLSMMNQGGGEPAKENRARKNEGFDLSSAMNLASSFMSQEGSSDMTSYLPVVMNLFNSFVGPEAEERAHSHADHAWYLPPIVEKLHVFFDQFLNSDMGKGFVTKLGAEKFMKIFSDGEGNFSVRKFVDLLENRSFRRHWIKIVTGRLAEMLSFMADPYTQKKYLSTGQFFVNNFLKGQGVPKSALFDPKRPTESIAALINYFPMKYMNLKVDSMAAIKPAVEYAQELIRLAENKGFLGRAIDSTELTHKLTDTINLEILEPIARVNRAMRFAQKIPECSKYVFCLANEHEDHENLSLPGLKRSLSKGATFIASWYLSSGNSNSEYMNIYMETVDGQRCKSHYTDKCEGFHLEELKVTTEYVHNEL</sequence>
<feature type="signal peptide" evidence="1">
    <location>
        <begin position="1"/>
        <end position="19"/>
    </location>
</feature>
<feature type="chain" id="PRO_5046333428" evidence="1">
    <location>
        <begin position="20"/>
        <end position="495"/>
    </location>
</feature>
<organism evidence="2 3">
    <name type="scientific">Nicrophorus vespilloides</name>
    <name type="common">Boreal carrion beetle</name>
    <dbReference type="NCBI Taxonomy" id="110193"/>
    <lineage>
        <taxon>Eukaryota</taxon>
        <taxon>Metazoa</taxon>
        <taxon>Ecdysozoa</taxon>
        <taxon>Arthropoda</taxon>
        <taxon>Hexapoda</taxon>
        <taxon>Insecta</taxon>
        <taxon>Pterygota</taxon>
        <taxon>Neoptera</taxon>
        <taxon>Endopterygota</taxon>
        <taxon>Coleoptera</taxon>
        <taxon>Polyphaga</taxon>
        <taxon>Staphyliniformia</taxon>
        <taxon>Silphidae</taxon>
        <taxon>Nicrophorinae</taxon>
        <taxon>Nicrophorus</taxon>
    </lineage>
</organism>
<protein>
    <submittedName>
        <fullName evidence="3">Uncharacterized protein LOC108561227</fullName>
    </submittedName>
</protein>
<keyword evidence="2" id="KW-1185">Reference proteome</keyword>
<evidence type="ECO:0000313" key="3">
    <source>
        <dbReference type="RefSeq" id="XP_017774561.1"/>
    </source>
</evidence>
<dbReference type="GeneID" id="108561227"/>
<gene>
    <name evidence="3" type="primary">LOC108561227</name>
</gene>
<accession>A0ABM1MJ11</accession>
<reference evidence="3" key="1">
    <citation type="submission" date="2025-08" db="UniProtKB">
        <authorList>
            <consortium name="RefSeq"/>
        </authorList>
    </citation>
    <scope>IDENTIFICATION</scope>
    <source>
        <tissue evidence="3">Whole Larva</tissue>
    </source>
</reference>
<dbReference type="RefSeq" id="XP_017774561.1">
    <property type="nucleotide sequence ID" value="XM_017919072.1"/>
</dbReference>
<name>A0ABM1MJ11_NICVS</name>
<dbReference type="Proteomes" id="UP000695000">
    <property type="component" value="Unplaced"/>
</dbReference>
<proteinExistence type="predicted"/>
<keyword evidence="1" id="KW-0732">Signal</keyword>
<evidence type="ECO:0000256" key="1">
    <source>
        <dbReference type="SAM" id="SignalP"/>
    </source>
</evidence>
<evidence type="ECO:0000313" key="2">
    <source>
        <dbReference type="Proteomes" id="UP000695000"/>
    </source>
</evidence>